<proteinExistence type="predicted"/>
<evidence type="ECO:0000259" key="2">
    <source>
        <dbReference type="PROSITE" id="PS51186"/>
    </source>
</evidence>
<keyword evidence="4" id="KW-1185">Reference proteome</keyword>
<evidence type="ECO:0000313" key="4">
    <source>
        <dbReference type="Proteomes" id="UP001500034"/>
    </source>
</evidence>
<evidence type="ECO:0000256" key="1">
    <source>
        <dbReference type="SAM" id="MobiDB-lite"/>
    </source>
</evidence>
<feature type="region of interest" description="Disordered" evidence="1">
    <location>
        <begin position="1"/>
        <end position="21"/>
    </location>
</feature>
<dbReference type="PROSITE" id="PS51186">
    <property type="entry name" value="GNAT"/>
    <property type="match status" value="1"/>
</dbReference>
<feature type="compositionally biased region" description="Low complexity" evidence="1">
    <location>
        <begin position="1"/>
        <end position="11"/>
    </location>
</feature>
<name>A0ABP7QXP8_9ACTN</name>
<sequence>MPAPAPTTTAPHRPCLPHTGTRTITRPATLDDFDAVNALHNRCSLETRFARYQAARRSLRRGEFHHLTRPDLGLTWVTHPEDDPQRLIATTNLVRTTEPSTAELGIMIEDPWQSRGLGTTLAQYAREQARTFGCCSMSVMTGLDNVRMLRILRTLGASRPAVHRSTADLTVPVEQP</sequence>
<accession>A0ABP7QXP8</accession>
<dbReference type="Proteomes" id="UP001500034">
    <property type="component" value="Unassembled WGS sequence"/>
</dbReference>
<gene>
    <name evidence="3" type="ORF">GCM10022384_41230</name>
</gene>
<organism evidence="3 4">
    <name type="scientific">Streptomyces marokkonensis</name>
    <dbReference type="NCBI Taxonomy" id="324855"/>
    <lineage>
        <taxon>Bacteria</taxon>
        <taxon>Bacillati</taxon>
        <taxon>Actinomycetota</taxon>
        <taxon>Actinomycetes</taxon>
        <taxon>Kitasatosporales</taxon>
        <taxon>Streptomycetaceae</taxon>
        <taxon>Streptomyces</taxon>
    </lineage>
</organism>
<dbReference type="RefSeq" id="WP_345594227.1">
    <property type="nucleotide sequence ID" value="NZ_BAABCQ010000080.1"/>
</dbReference>
<dbReference type="InterPro" id="IPR016181">
    <property type="entry name" value="Acyl_CoA_acyltransferase"/>
</dbReference>
<dbReference type="Gene3D" id="3.40.630.30">
    <property type="match status" value="1"/>
</dbReference>
<reference evidence="4" key="1">
    <citation type="journal article" date="2019" name="Int. J. Syst. Evol. Microbiol.">
        <title>The Global Catalogue of Microorganisms (GCM) 10K type strain sequencing project: providing services to taxonomists for standard genome sequencing and annotation.</title>
        <authorList>
            <consortium name="The Broad Institute Genomics Platform"/>
            <consortium name="The Broad Institute Genome Sequencing Center for Infectious Disease"/>
            <person name="Wu L."/>
            <person name="Ma J."/>
        </authorList>
    </citation>
    <scope>NUCLEOTIDE SEQUENCE [LARGE SCALE GENOMIC DNA]</scope>
    <source>
        <strain evidence="4">JCM 17027</strain>
    </source>
</reference>
<dbReference type="EMBL" id="BAABCQ010000080">
    <property type="protein sequence ID" value="GAA3989082.1"/>
    <property type="molecule type" value="Genomic_DNA"/>
</dbReference>
<dbReference type="SUPFAM" id="SSF55729">
    <property type="entry name" value="Acyl-CoA N-acyltransferases (Nat)"/>
    <property type="match status" value="1"/>
</dbReference>
<dbReference type="InterPro" id="IPR000182">
    <property type="entry name" value="GNAT_dom"/>
</dbReference>
<comment type="caution">
    <text evidence="3">The sequence shown here is derived from an EMBL/GenBank/DDBJ whole genome shotgun (WGS) entry which is preliminary data.</text>
</comment>
<protein>
    <recommendedName>
        <fullName evidence="2">N-acetyltransferase domain-containing protein</fullName>
    </recommendedName>
</protein>
<feature type="domain" description="N-acetyltransferase" evidence="2">
    <location>
        <begin position="23"/>
        <end position="176"/>
    </location>
</feature>
<dbReference type="Pfam" id="PF13302">
    <property type="entry name" value="Acetyltransf_3"/>
    <property type="match status" value="1"/>
</dbReference>
<evidence type="ECO:0000313" key="3">
    <source>
        <dbReference type="EMBL" id="GAA3989082.1"/>
    </source>
</evidence>